<keyword evidence="4 6" id="KW-0862">Zinc</keyword>
<dbReference type="GO" id="GO:0004022">
    <property type="term" value="F:alcohol dehydrogenase (NAD+) activity"/>
    <property type="evidence" value="ECO:0007669"/>
    <property type="project" value="TreeGrafter"/>
</dbReference>
<comment type="similarity">
    <text evidence="2 6">Belongs to the zinc-containing alcohol dehydrogenase family.</text>
</comment>
<dbReference type="Pfam" id="PF08240">
    <property type="entry name" value="ADH_N"/>
    <property type="match status" value="1"/>
</dbReference>
<dbReference type="SMART" id="SM00829">
    <property type="entry name" value="PKS_ER"/>
    <property type="match status" value="1"/>
</dbReference>
<dbReference type="InterPro" id="IPR013154">
    <property type="entry name" value="ADH-like_N"/>
</dbReference>
<evidence type="ECO:0000259" key="7">
    <source>
        <dbReference type="SMART" id="SM00829"/>
    </source>
</evidence>
<dbReference type="PANTHER" id="PTHR42940">
    <property type="entry name" value="ALCOHOL DEHYDROGENASE 1-RELATED"/>
    <property type="match status" value="1"/>
</dbReference>
<keyword evidence="3 6" id="KW-0479">Metal-binding</keyword>
<evidence type="ECO:0000256" key="3">
    <source>
        <dbReference type="ARBA" id="ARBA00022723"/>
    </source>
</evidence>
<keyword evidence="5" id="KW-0560">Oxidoreductase</keyword>
<evidence type="ECO:0000256" key="4">
    <source>
        <dbReference type="ARBA" id="ARBA00022833"/>
    </source>
</evidence>
<gene>
    <name evidence="8" type="ORF">FISHEDRAFT_55574</name>
</gene>
<organism evidence="8 9">
    <name type="scientific">Fistulina hepatica ATCC 64428</name>
    <dbReference type="NCBI Taxonomy" id="1128425"/>
    <lineage>
        <taxon>Eukaryota</taxon>
        <taxon>Fungi</taxon>
        <taxon>Dikarya</taxon>
        <taxon>Basidiomycota</taxon>
        <taxon>Agaricomycotina</taxon>
        <taxon>Agaricomycetes</taxon>
        <taxon>Agaricomycetidae</taxon>
        <taxon>Agaricales</taxon>
        <taxon>Fistulinaceae</taxon>
        <taxon>Fistulina</taxon>
    </lineage>
</organism>
<dbReference type="CDD" id="cd08254">
    <property type="entry name" value="hydroxyacyl_CoA_DH"/>
    <property type="match status" value="1"/>
</dbReference>
<dbReference type="InterPro" id="IPR036291">
    <property type="entry name" value="NAD(P)-bd_dom_sf"/>
</dbReference>
<dbReference type="PANTHER" id="PTHR42940:SF8">
    <property type="entry name" value="VACUOLAR PROTEIN SORTING-ASSOCIATED PROTEIN 11"/>
    <property type="match status" value="1"/>
</dbReference>
<dbReference type="InterPro" id="IPR020843">
    <property type="entry name" value="ER"/>
</dbReference>
<dbReference type="AlphaFoldDB" id="A0A0D7AMX5"/>
<evidence type="ECO:0000256" key="5">
    <source>
        <dbReference type="ARBA" id="ARBA00023002"/>
    </source>
</evidence>
<evidence type="ECO:0000256" key="2">
    <source>
        <dbReference type="ARBA" id="ARBA00008072"/>
    </source>
</evidence>
<evidence type="ECO:0000256" key="6">
    <source>
        <dbReference type="RuleBase" id="RU361277"/>
    </source>
</evidence>
<reference evidence="8 9" key="1">
    <citation type="journal article" date="2015" name="Fungal Genet. Biol.">
        <title>Evolution of novel wood decay mechanisms in Agaricales revealed by the genome sequences of Fistulina hepatica and Cylindrobasidium torrendii.</title>
        <authorList>
            <person name="Floudas D."/>
            <person name="Held B.W."/>
            <person name="Riley R."/>
            <person name="Nagy L.G."/>
            <person name="Koehler G."/>
            <person name="Ransdell A.S."/>
            <person name="Younus H."/>
            <person name="Chow J."/>
            <person name="Chiniquy J."/>
            <person name="Lipzen A."/>
            <person name="Tritt A."/>
            <person name="Sun H."/>
            <person name="Haridas S."/>
            <person name="LaButti K."/>
            <person name="Ohm R.A."/>
            <person name="Kues U."/>
            <person name="Blanchette R.A."/>
            <person name="Grigoriev I.V."/>
            <person name="Minto R.E."/>
            <person name="Hibbett D.S."/>
        </authorList>
    </citation>
    <scope>NUCLEOTIDE SEQUENCE [LARGE SCALE GENOMIC DNA]</scope>
    <source>
        <strain evidence="8 9">ATCC 64428</strain>
    </source>
</reference>
<dbReference type="OrthoDB" id="1879366at2759"/>
<protein>
    <submittedName>
        <fullName evidence="8">Alcohol dehydogenase</fullName>
    </submittedName>
</protein>
<dbReference type="PROSITE" id="PS00059">
    <property type="entry name" value="ADH_ZINC"/>
    <property type="match status" value="1"/>
</dbReference>
<evidence type="ECO:0000313" key="9">
    <source>
        <dbReference type="Proteomes" id="UP000054144"/>
    </source>
</evidence>
<dbReference type="GO" id="GO:0005737">
    <property type="term" value="C:cytoplasm"/>
    <property type="evidence" value="ECO:0007669"/>
    <property type="project" value="TreeGrafter"/>
</dbReference>
<dbReference type="SUPFAM" id="SSF50129">
    <property type="entry name" value="GroES-like"/>
    <property type="match status" value="1"/>
</dbReference>
<dbReference type="Gene3D" id="3.40.50.720">
    <property type="entry name" value="NAD(P)-binding Rossmann-like Domain"/>
    <property type="match status" value="1"/>
</dbReference>
<comment type="cofactor">
    <cofactor evidence="1 6">
        <name>Zn(2+)</name>
        <dbReference type="ChEBI" id="CHEBI:29105"/>
    </cofactor>
</comment>
<proteinExistence type="inferred from homology"/>
<dbReference type="EMBL" id="KN881629">
    <property type="protein sequence ID" value="KIY52927.1"/>
    <property type="molecule type" value="Genomic_DNA"/>
</dbReference>
<evidence type="ECO:0000256" key="1">
    <source>
        <dbReference type="ARBA" id="ARBA00001947"/>
    </source>
</evidence>
<evidence type="ECO:0000313" key="8">
    <source>
        <dbReference type="EMBL" id="KIY52927.1"/>
    </source>
</evidence>
<dbReference type="InterPro" id="IPR002328">
    <property type="entry name" value="ADH_Zn_CS"/>
</dbReference>
<feature type="domain" description="Enoyl reductase (ER)" evidence="7">
    <location>
        <begin position="9"/>
        <end position="345"/>
    </location>
</feature>
<dbReference type="Gene3D" id="3.90.180.10">
    <property type="entry name" value="Medium-chain alcohol dehydrogenases, catalytic domain"/>
    <property type="match status" value="1"/>
</dbReference>
<dbReference type="GO" id="GO:0008270">
    <property type="term" value="F:zinc ion binding"/>
    <property type="evidence" value="ECO:0007669"/>
    <property type="project" value="InterPro"/>
</dbReference>
<sequence length="359" mass="38288">MQAYRWIPGATTLTPCVVPIPTPKDDEVLVKVLASGMCHTDLLFLGPNPPVPDLKPTTMGHEGAGVIVKLGTRVQDLYPDLHENLYVAIHARNPCFLDTCTACSAGADNICNTYYPIGVGVDGCYAPYVAVRAQIVVPVHSDLATFPPEQAAVATDAVLTPWHALKTVAGVTPGHTVLILGIGGLGSNAVQIAKNCLDAKYVIAVAVDERESSNATAMSLGADFAMKPNALSEFVKGRNIVIDVACDMVGIPETFSLATSVTRPRGTVIVVGMTAPKVDFFVHEAVAKELTVRGSSWGTKRELQEVIDAMLQGKITPLVHRRPMSAAVDAFEEMRRHKVVGRVVVLADDISASSERSRL</sequence>
<dbReference type="InterPro" id="IPR011032">
    <property type="entry name" value="GroES-like_sf"/>
</dbReference>
<dbReference type="InterPro" id="IPR013149">
    <property type="entry name" value="ADH-like_C"/>
</dbReference>
<accession>A0A0D7AMX5</accession>
<name>A0A0D7AMX5_9AGAR</name>
<dbReference type="SUPFAM" id="SSF51735">
    <property type="entry name" value="NAD(P)-binding Rossmann-fold domains"/>
    <property type="match status" value="1"/>
</dbReference>
<dbReference type="Proteomes" id="UP000054144">
    <property type="component" value="Unassembled WGS sequence"/>
</dbReference>
<keyword evidence="9" id="KW-1185">Reference proteome</keyword>
<dbReference type="Pfam" id="PF00107">
    <property type="entry name" value="ADH_zinc_N"/>
    <property type="match status" value="1"/>
</dbReference>